<protein>
    <submittedName>
        <fullName evidence="1">Uncharacterized protein</fullName>
    </submittedName>
</protein>
<accession>A0A0T9UFW1</accession>
<name>A0A0T9UFW1_YERAE</name>
<reference evidence="2" key="1">
    <citation type="submission" date="2015-03" db="EMBL/GenBank/DDBJ databases">
        <authorList>
            <consortium name="Pathogen Informatics"/>
        </authorList>
    </citation>
    <scope>NUCLEOTIDE SEQUENCE [LARGE SCALE GENOMIC DNA]</scope>
    <source>
        <strain evidence="2">IP27925</strain>
    </source>
</reference>
<sequence length="36" mass="4131">MSFSNNGNVIFIKKDRPISITPKESAISMKEPFCHY</sequence>
<gene>
    <name evidence="1" type="ORF">ERS008460_02737</name>
</gene>
<organism evidence="1 2">
    <name type="scientific">Yersinia aleksiciae</name>
    <dbReference type="NCBI Taxonomy" id="263819"/>
    <lineage>
        <taxon>Bacteria</taxon>
        <taxon>Pseudomonadati</taxon>
        <taxon>Pseudomonadota</taxon>
        <taxon>Gammaproteobacteria</taxon>
        <taxon>Enterobacterales</taxon>
        <taxon>Yersiniaceae</taxon>
        <taxon>Yersinia</taxon>
    </lineage>
</organism>
<evidence type="ECO:0000313" key="2">
    <source>
        <dbReference type="Proteomes" id="UP000040088"/>
    </source>
</evidence>
<dbReference type="Proteomes" id="UP000040088">
    <property type="component" value="Unassembled WGS sequence"/>
</dbReference>
<evidence type="ECO:0000313" key="1">
    <source>
        <dbReference type="EMBL" id="CNL39088.1"/>
    </source>
</evidence>
<proteinExistence type="predicted"/>
<dbReference type="EMBL" id="CQEM01000012">
    <property type="protein sequence ID" value="CNL39088.1"/>
    <property type="molecule type" value="Genomic_DNA"/>
</dbReference>
<dbReference type="AlphaFoldDB" id="A0A0T9UFW1"/>